<keyword evidence="1" id="KW-0433">Leucine-rich repeat</keyword>
<evidence type="ECO:0000256" key="3">
    <source>
        <dbReference type="SAM" id="Phobius"/>
    </source>
</evidence>
<feature type="transmembrane region" description="Helical" evidence="3">
    <location>
        <begin position="348"/>
        <end position="368"/>
    </location>
</feature>
<dbReference type="PANTHER" id="PTHR24366:SF96">
    <property type="entry name" value="LEUCINE RICH REPEAT CONTAINING 53"/>
    <property type="match status" value="1"/>
</dbReference>
<keyword evidence="3" id="KW-0472">Membrane</keyword>
<dbReference type="InterPro" id="IPR026906">
    <property type="entry name" value="LRR_5"/>
</dbReference>
<keyword evidence="3" id="KW-1133">Transmembrane helix</keyword>
<dbReference type="InterPro" id="IPR032675">
    <property type="entry name" value="LRR_dom_sf"/>
</dbReference>
<reference evidence="5" key="1">
    <citation type="submission" date="2022-01" db="EMBL/GenBank/DDBJ databases">
        <authorList>
            <person name="King R."/>
        </authorList>
    </citation>
    <scope>NUCLEOTIDE SEQUENCE</scope>
</reference>
<evidence type="ECO:0000256" key="2">
    <source>
        <dbReference type="ARBA" id="ARBA00022737"/>
    </source>
</evidence>
<dbReference type="Proteomes" id="UP001152798">
    <property type="component" value="Chromosome 1"/>
</dbReference>
<dbReference type="Gene3D" id="3.80.10.10">
    <property type="entry name" value="Ribonuclease Inhibitor"/>
    <property type="match status" value="2"/>
</dbReference>
<evidence type="ECO:0000313" key="6">
    <source>
        <dbReference type="Proteomes" id="UP001152798"/>
    </source>
</evidence>
<keyword evidence="6" id="KW-1185">Reference proteome</keyword>
<feature type="signal peptide" evidence="4">
    <location>
        <begin position="1"/>
        <end position="19"/>
    </location>
</feature>
<dbReference type="OrthoDB" id="1687175at2759"/>
<dbReference type="SUPFAM" id="SSF52058">
    <property type="entry name" value="L domain-like"/>
    <property type="match status" value="1"/>
</dbReference>
<proteinExistence type="predicted"/>
<keyword evidence="4" id="KW-0732">Signal</keyword>
<gene>
    <name evidence="5" type="ORF">NEZAVI_LOCUS2854</name>
</gene>
<dbReference type="Pfam" id="PF13306">
    <property type="entry name" value="LRR_5"/>
    <property type="match status" value="1"/>
</dbReference>
<feature type="chain" id="PRO_5040385856" evidence="4">
    <location>
        <begin position="20"/>
        <end position="399"/>
    </location>
</feature>
<protein>
    <submittedName>
        <fullName evidence="5">Uncharacterized protein</fullName>
    </submittedName>
</protein>
<accession>A0A9P0H3M1</accession>
<dbReference type="SMART" id="SM00369">
    <property type="entry name" value="LRR_TYP"/>
    <property type="match status" value="3"/>
</dbReference>
<dbReference type="PROSITE" id="PS51450">
    <property type="entry name" value="LRR"/>
    <property type="match status" value="2"/>
</dbReference>
<evidence type="ECO:0000256" key="4">
    <source>
        <dbReference type="SAM" id="SignalP"/>
    </source>
</evidence>
<organism evidence="5 6">
    <name type="scientific">Nezara viridula</name>
    <name type="common">Southern green stink bug</name>
    <name type="synonym">Cimex viridulus</name>
    <dbReference type="NCBI Taxonomy" id="85310"/>
    <lineage>
        <taxon>Eukaryota</taxon>
        <taxon>Metazoa</taxon>
        <taxon>Ecdysozoa</taxon>
        <taxon>Arthropoda</taxon>
        <taxon>Hexapoda</taxon>
        <taxon>Insecta</taxon>
        <taxon>Pterygota</taxon>
        <taxon>Neoptera</taxon>
        <taxon>Paraneoptera</taxon>
        <taxon>Hemiptera</taxon>
        <taxon>Heteroptera</taxon>
        <taxon>Panheteroptera</taxon>
        <taxon>Pentatomomorpha</taxon>
        <taxon>Pentatomoidea</taxon>
        <taxon>Pentatomidae</taxon>
        <taxon>Pentatominae</taxon>
        <taxon>Nezara</taxon>
    </lineage>
</organism>
<sequence>MDFSILMFLFMTIVTNVSAFRCNVTYPPTTIDCSRLGLNNLPEHLKDHIATVMIFTHNKLDSNAPFNNWQNLRSIDVSYNSITNITSQTFKELINLKVLNISYNDIEEISEDTFDSLKVLEVLDLSGNPRIGFNYAKLQNLLNGTLYRSLKKFVMRSSGLNELPDTFFKYAIELQYLDLSHNNLTSIPALPDKLIHLDLSHNYITNVGIVPFHKKHSLRNIFLEYNVNLNNIDTDAFETTINLKNVSLKGCTNLTRLLPNLFYFNKNLKHLSIANCGLKTIPRQYKSIFTNLPSLELEDNPWVCNTSIKWFLTLDSAFIKNVRCREPTNSTILEFYGTSIHGAVLHQLLLVLVVIILILFGLALYLSFVKEKKKRLQNPYVPLHGKHPLHNPVYITTVV</sequence>
<dbReference type="AlphaFoldDB" id="A0A9P0H3M1"/>
<dbReference type="Pfam" id="PF13855">
    <property type="entry name" value="LRR_8"/>
    <property type="match status" value="2"/>
</dbReference>
<dbReference type="InterPro" id="IPR003591">
    <property type="entry name" value="Leu-rich_rpt_typical-subtyp"/>
</dbReference>
<dbReference type="InterPro" id="IPR001611">
    <property type="entry name" value="Leu-rich_rpt"/>
</dbReference>
<dbReference type="EMBL" id="OV725077">
    <property type="protein sequence ID" value="CAH1391937.1"/>
    <property type="molecule type" value="Genomic_DNA"/>
</dbReference>
<keyword evidence="2" id="KW-0677">Repeat</keyword>
<dbReference type="PANTHER" id="PTHR24366">
    <property type="entry name" value="IG(IMMUNOGLOBULIN) AND LRR(LEUCINE RICH REPEAT) DOMAINS"/>
    <property type="match status" value="1"/>
</dbReference>
<keyword evidence="3" id="KW-0812">Transmembrane</keyword>
<evidence type="ECO:0000313" key="5">
    <source>
        <dbReference type="EMBL" id="CAH1391937.1"/>
    </source>
</evidence>
<name>A0A9P0H3M1_NEZVI</name>
<evidence type="ECO:0000256" key="1">
    <source>
        <dbReference type="ARBA" id="ARBA00022614"/>
    </source>
</evidence>